<feature type="domain" description="FHA" evidence="1">
    <location>
        <begin position="86"/>
        <end position="146"/>
    </location>
</feature>
<comment type="caution">
    <text evidence="2">The sequence shown here is derived from an EMBL/GenBank/DDBJ whole genome shotgun (WGS) entry which is preliminary data.</text>
</comment>
<dbReference type="InterPro" id="IPR000253">
    <property type="entry name" value="FHA_dom"/>
</dbReference>
<dbReference type="Gene3D" id="2.60.200.20">
    <property type="match status" value="1"/>
</dbReference>
<keyword evidence="3" id="KW-1185">Reference proteome</keyword>
<gene>
    <name evidence="2" type="ORF">HMPREF1536_05372</name>
</gene>
<dbReference type="Proteomes" id="UP000033035">
    <property type="component" value="Unassembled WGS sequence"/>
</dbReference>
<dbReference type="AlphaFoldDB" id="A0A0F5IKT3"/>
<reference evidence="2 3" key="1">
    <citation type="submission" date="2013-04" db="EMBL/GenBank/DDBJ databases">
        <title>The Genome Sequence of Parabacteroides gordonii DSM 23371.</title>
        <authorList>
            <consortium name="The Broad Institute Genomics Platform"/>
            <person name="Earl A."/>
            <person name="Ward D."/>
            <person name="Feldgarden M."/>
            <person name="Gevers D."/>
            <person name="Martens E."/>
            <person name="Sakamoto M."/>
            <person name="Benno Y."/>
            <person name="Suzuki N."/>
            <person name="Matsunaga N."/>
            <person name="Koshihara K."/>
            <person name="Seki M."/>
            <person name="Komiya H."/>
            <person name="Walker B."/>
            <person name="Young S."/>
            <person name="Zeng Q."/>
            <person name="Gargeya S."/>
            <person name="Fitzgerald M."/>
            <person name="Haas B."/>
            <person name="Abouelleil A."/>
            <person name="Allen A.W."/>
            <person name="Alvarado L."/>
            <person name="Arachchi H.M."/>
            <person name="Berlin A.M."/>
            <person name="Chapman S.B."/>
            <person name="Gainer-Dewar J."/>
            <person name="Goldberg J."/>
            <person name="Griggs A."/>
            <person name="Gujja S."/>
            <person name="Hansen M."/>
            <person name="Howarth C."/>
            <person name="Imamovic A."/>
            <person name="Ireland A."/>
            <person name="Larimer J."/>
            <person name="McCowan C."/>
            <person name="Murphy C."/>
            <person name="Pearson M."/>
            <person name="Poon T.W."/>
            <person name="Priest M."/>
            <person name="Roberts A."/>
            <person name="Saif S."/>
            <person name="Shea T."/>
            <person name="Sisk P."/>
            <person name="Sykes S."/>
            <person name="Wortman J."/>
            <person name="Nusbaum C."/>
            <person name="Birren B."/>
        </authorList>
    </citation>
    <scope>NUCLEOTIDE SEQUENCE [LARGE SCALE GENOMIC DNA]</scope>
    <source>
        <strain evidence="2 3">MS-1</strain>
    </source>
</reference>
<dbReference type="RefSeq" id="WP_028727512.1">
    <property type="nucleotide sequence ID" value="NZ_AUAE01000014.1"/>
</dbReference>
<evidence type="ECO:0000313" key="3">
    <source>
        <dbReference type="Proteomes" id="UP000033035"/>
    </source>
</evidence>
<dbReference type="InterPro" id="IPR008984">
    <property type="entry name" value="SMAD_FHA_dom_sf"/>
</dbReference>
<dbReference type="SUPFAM" id="SSF49879">
    <property type="entry name" value="SMAD/FHA domain"/>
    <property type="match status" value="1"/>
</dbReference>
<evidence type="ECO:0000313" key="2">
    <source>
        <dbReference type="EMBL" id="KKB45732.1"/>
    </source>
</evidence>
<dbReference type="PATRIC" id="fig|1203610.3.peg.5488"/>
<dbReference type="PROSITE" id="PS50006">
    <property type="entry name" value="FHA_DOMAIN"/>
    <property type="match status" value="1"/>
</dbReference>
<dbReference type="Gene3D" id="2.20.28.30">
    <property type="entry name" value="RNA polymerase ii, chain L"/>
    <property type="match status" value="1"/>
</dbReference>
<dbReference type="Pfam" id="PF00498">
    <property type="entry name" value="FHA"/>
    <property type="match status" value="1"/>
</dbReference>
<sequence>MKRIFCPKCDNQLSFDETKYPDGQVLAFVCPQCGSQFKIKLGRKTVRTESGQEKEVKEPDFSCGYITVIENAFGFKQDLPLVMGDNVIGRRNKDTEGVDAPIITADPSVGRKHCIINVKKNKEGKFIYTVRDFPSLTGTFYRSVLLGKKEQVRIGEGAIITMGATTFILHTANEGEEEEDF</sequence>
<organism evidence="2 3">
    <name type="scientific">Parabacteroides gordonii MS-1 = DSM 23371</name>
    <dbReference type="NCBI Taxonomy" id="1203610"/>
    <lineage>
        <taxon>Bacteria</taxon>
        <taxon>Pseudomonadati</taxon>
        <taxon>Bacteroidota</taxon>
        <taxon>Bacteroidia</taxon>
        <taxon>Bacteroidales</taxon>
        <taxon>Tannerellaceae</taxon>
        <taxon>Parabacteroides</taxon>
    </lineage>
</organism>
<dbReference type="STRING" id="1203610.HMPREF1536_05372"/>
<dbReference type="HOGENOM" id="CLU_129834_0_0_10"/>
<dbReference type="EMBL" id="AQHW01000031">
    <property type="protein sequence ID" value="KKB45732.1"/>
    <property type="molecule type" value="Genomic_DNA"/>
</dbReference>
<protein>
    <recommendedName>
        <fullName evidence="1">FHA domain-containing protein</fullName>
    </recommendedName>
</protein>
<proteinExistence type="predicted"/>
<evidence type="ECO:0000259" key="1">
    <source>
        <dbReference type="PROSITE" id="PS50006"/>
    </source>
</evidence>
<dbReference type="CDD" id="cd00060">
    <property type="entry name" value="FHA"/>
    <property type="match status" value="1"/>
</dbReference>
<name>A0A0F5IKT3_9BACT</name>
<accession>A0A0F5IKT3</accession>